<feature type="domain" description="G5" evidence="3">
    <location>
        <begin position="376"/>
        <end position="454"/>
    </location>
</feature>
<dbReference type="Pfam" id="PF07501">
    <property type="entry name" value="G5"/>
    <property type="match status" value="1"/>
</dbReference>
<dbReference type="Proteomes" id="UP000323166">
    <property type="component" value="Unassembled WGS sequence"/>
</dbReference>
<keyword evidence="5" id="KW-1185">Reference proteome</keyword>
<dbReference type="InterPro" id="IPR052913">
    <property type="entry name" value="Glycopeptide_resist_protein"/>
</dbReference>
<sequence>MRRISLIGVIIALIVTGVIFSFSGASFALNDKIASGVYVGNISLGGLTREQAREQLAPLAEKLADTMVTIRHGDKNWTFKAGSLGVTLDFEKTLQEAAAIGHTGSLLNQWREQHRVKRDGAYIAPQVSTDRAVLEKNILAEAGEIITEPVNAGFRITPDDRVEIAPAQTGTSIDFDLLEREISSWVIAAVQKEGKIAGAEPGALQLPLLSIKPQRTTEDIEAMGINGRVAKYTTSFDAGQAGRTYNIKVAAAALDGLLMAPGDTFSFNQVVGPRSSEAGYKNANVIINNEFVQGLGGGVCQVSSTLYNAVLLADLKITDRSNHTLPVGYVPIGRDATVVYGAIDFKFTNNKENYIYISSLVEGNTLTIKIYGNKETSPRVEVASWITETIEQKVVYEEDPNLAAGEQVVKQKGNNGYKVTTVRYRWENGERKTEYMPESYYHPVNRVVAVGTGQVKPSVVIPPDNIVEPVSAGENPDPEPGESGETGPADPGTTDPEVPPGDGDNQDDNQDAAEGTVTGCEVPSDPALCETPDQTTGPVPGPVVTIEIVEDIEERL</sequence>
<dbReference type="EMBL" id="VNHM01000009">
    <property type="protein sequence ID" value="TYO95080.1"/>
    <property type="molecule type" value="Genomic_DNA"/>
</dbReference>
<dbReference type="InterPro" id="IPR007391">
    <property type="entry name" value="Vancomycin_resist_VanW"/>
</dbReference>
<dbReference type="PANTHER" id="PTHR35788">
    <property type="entry name" value="EXPORTED PROTEIN-RELATED"/>
    <property type="match status" value="1"/>
</dbReference>
<name>A0A5S4ZQU6_9FIRM</name>
<keyword evidence="1" id="KW-0732">Signal</keyword>
<dbReference type="InterPro" id="IPR011098">
    <property type="entry name" value="G5_dom"/>
</dbReference>
<dbReference type="Pfam" id="PF12229">
    <property type="entry name" value="PG_binding_4"/>
    <property type="match status" value="1"/>
</dbReference>
<evidence type="ECO:0000313" key="5">
    <source>
        <dbReference type="Proteomes" id="UP000323166"/>
    </source>
</evidence>
<dbReference type="RefSeq" id="WP_166511818.1">
    <property type="nucleotide sequence ID" value="NZ_VNHM01000009.1"/>
</dbReference>
<dbReference type="SMART" id="SM01208">
    <property type="entry name" value="G5"/>
    <property type="match status" value="1"/>
</dbReference>
<dbReference type="Pfam" id="PF04294">
    <property type="entry name" value="VanW"/>
    <property type="match status" value="1"/>
</dbReference>
<gene>
    <name evidence="4" type="ORF">LX24_01808</name>
</gene>
<dbReference type="PANTHER" id="PTHR35788:SF1">
    <property type="entry name" value="EXPORTED PROTEIN"/>
    <property type="match status" value="1"/>
</dbReference>
<accession>A0A5S4ZQU6</accession>
<dbReference type="InterPro" id="IPR022029">
    <property type="entry name" value="YoaR-like_PG-bd"/>
</dbReference>
<protein>
    <submittedName>
        <fullName evidence="4">Vancomycin resistance protein YoaR</fullName>
    </submittedName>
</protein>
<feature type="region of interest" description="Disordered" evidence="2">
    <location>
        <begin position="457"/>
        <end position="543"/>
    </location>
</feature>
<organism evidence="4 5">
    <name type="scientific">Desulfallas thermosapovorans DSM 6562</name>
    <dbReference type="NCBI Taxonomy" id="1121431"/>
    <lineage>
        <taxon>Bacteria</taxon>
        <taxon>Bacillati</taxon>
        <taxon>Bacillota</taxon>
        <taxon>Clostridia</taxon>
        <taxon>Eubacteriales</taxon>
        <taxon>Desulfallaceae</taxon>
        <taxon>Desulfallas</taxon>
    </lineage>
</organism>
<dbReference type="Gene3D" id="2.20.230.10">
    <property type="entry name" value="Resuscitation-promoting factor rpfb"/>
    <property type="match status" value="1"/>
</dbReference>
<evidence type="ECO:0000259" key="3">
    <source>
        <dbReference type="PROSITE" id="PS51109"/>
    </source>
</evidence>
<dbReference type="PROSITE" id="PS51109">
    <property type="entry name" value="G5"/>
    <property type="match status" value="1"/>
</dbReference>
<reference evidence="4 5" key="1">
    <citation type="submission" date="2019-07" db="EMBL/GenBank/DDBJ databases">
        <title>Genomic Encyclopedia of Type Strains, Phase I: the one thousand microbial genomes (KMG-I) project.</title>
        <authorList>
            <person name="Kyrpides N."/>
        </authorList>
    </citation>
    <scope>NUCLEOTIDE SEQUENCE [LARGE SCALE GENOMIC DNA]</scope>
    <source>
        <strain evidence="4 5">DSM 6562</strain>
    </source>
</reference>
<comment type="caution">
    <text evidence="4">The sequence shown here is derived from an EMBL/GenBank/DDBJ whole genome shotgun (WGS) entry which is preliminary data.</text>
</comment>
<dbReference type="AlphaFoldDB" id="A0A5S4ZQU6"/>
<evidence type="ECO:0000256" key="2">
    <source>
        <dbReference type="SAM" id="MobiDB-lite"/>
    </source>
</evidence>
<evidence type="ECO:0000256" key="1">
    <source>
        <dbReference type="ARBA" id="ARBA00022729"/>
    </source>
</evidence>
<evidence type="ECO:0000313" key="4">
    <source>
        <dbReference type="EMBL" id="TYO95080.1"/>
    </source>
</evidence>
<proteinExistence type="predicted"/>